<reference evidence="2" key="1">
    <citation type="submission" date="2010-04" db="EMBL/GenBank/DDBJ databases">
        <authorList>
            <person name="Reid K.E."/>
            <person name="Liao N."/>
            <person name="Chan S."/>
            <person name="Docking R."/>
            <person name="Taylor G."/>
            <person name="Moore R."/>
            <person name="Mayo M."/>
            <person name="Munro S."/>
            <person name="King J."/>
            <person name="Yanchuk A."/>
            <person name="Holt R."/>
            <person name="Jones S."/>
            <person name="Marra M."/>
            <person name="Ritland C.E."/>
            <person name="Ritland K."/>
            <person name="Bohlmann J."/>
        </authorList>
    </citation>
    <scope>NUCLEOTIDE SEQUENCE</scope>
    <source>
        <tissue evidence="2">Bud</tissue>
    </source>
</reference>
<dbReference type="PANTHER" id="PTHR15020">
    <property type="entry name" value="FLAVIN REDUCTASE-RELATED"/>
    <property type="match status" value="1"/>
</dbReference>
<feature type="domain" description="NAD(P)-binding" evidence="1">
    <location>
        <begin position="13"/>
        <end position="214"/>
    </location>
</feature>
<protein>
    <recommendedName>
        <fullName evidence="1">NAD(P)-binding domain-containing protein</fullName>
    </recommendedName>
</protein>
<dbReference type="EMBL" id="BT123899">
    <property type="protein sequence ID" value="ADE77194.1"/>
    <property type="molecule type" value="mRNA"/>
</dbReference>
<dbReference type="CDD" id="cd05243">
    <property type="entry name" value="SDR_a5"/>
    <property type="match status" value="1"/>
</dbReference>
<dbReference type="InterPro" id="IPR016040">
    <property type="entry name" value="NAD(P)-bd_dom"/>
</dbReference>
<accession>D5ACC5</accession>
<organism evidence="2">
    <name type="scientific">Picea sitchensis</name>
    <name type="common">Sitka spruce</name>
    <name type="synonym">Pinus sitchensis</name>
    <dbReference type="NCBI Taxonomy" id="3332"/>
    <lineage>
        <taxon>Eukaryota</taxon>
        <taxon>Viridiplantae</taxon>
        <taxon>Streptophyta</taxon>
        <taxon>Embryophyta</taxon>
        <taxon>Tracheophyta</taxon>
        <taxon>Spermatophyta</taxon>
        <taxon>Pinopsida</taxon>
        <taxon>Pinidae</taxon>
        <taxon>Conifers I</taxon>
        <taxon>Pinales</taxon>
        <taxon>Pinaceae</taxon>
        <taxon>Picea</taxon>
    </lineage>
</organism>
<evidence type="ECO:0000313" key="2">
    <source>
        <dbReference type="EMBL" id="ADE77194.1"/>
    </source>
</evidence>
<dbReference type="SUPFAM" id="SSF51735">
    <property type="entry name" value="NAD(P)-binding Rossmann-fold domains"/>
    <property type="match status" value="1"/>
</dbReference>
<sequence>MEGQLQKVLVVGCTKGVGLQVTKLLLGSPGKYDVHALVRSRERASKALGNEAAKVKFIDGDITKEDTLQPACNDMDAVVCTVGAAAGWRIPGYNQSTPKHVDFLGVKNLSEAAASAMVPKFVVISSVAVTRPWYWVSIFLNTFMGREFIWKLKGEEALKEAYKKHEHISYYIIRPGGLTNREGGKHGIVVDQGDKGDGWITRVDVAHVALACVNGACTPNSTFEIWNSKEEGTPDLSKLLELVPDKM</sequence>
<proteinExistence type="evidence at transcript level"/>
<dbReference type="InterPro" id="IPR036291">
    <property type="entry name" value="NAD(P)-bd_dom_sf"/>
</dbReference>
<dbReference type="Gene3D" id="3.40.50.720">
    <property type="entry name" value="NAD(P)-binding Rossmann-like Domain"/>
    <property type="match status" value="1"/>
</dbReference>
<name>D5ACC5_PICSI</name>
<dbReference type="Pfam" id="PF13460">
    <property type="entry name" value="NAD_binding_10"/>
    <property type="match status" value="1"/>
</dbReference>
<evidence type="ECO:0000259" key="1">
    <source>
        <dbReference type="Pfam" id="PF13460"/>
    </source>
</evidence>
<dbReference type="AlphaFoldDB" id="D5ACC5"/>
<dbReference type="PANTHER" id="PTHR15020:SF43">
    <property type="entry name" value="NAD(P)-BINDING DOMAIN-CONTAINING PROTEIN"/>
    <property type="match status" value="1"/>
</dbReference>